<dbReference type="RefSeq" id="XP_041220556.1">
    <property type="nucleotide sequence ID" value="XM_041367976.1"/>
</dbReference>
<dbReference type="AlphaFoldDB" id="A0AAD4DW62"/>
<keyword evidence="3" id="KW-1185">Reference proteome</keyword>
<dbReference type="EMBL" id="JABBWK010000072">
    <property type="protein sequence ID" value="KAG1894980.1"/>
    <property type="molecule type" value="Genomic_DNA"/>
</dbReference>
<dbReference type="GeneID" id="64662274"/>
<protein>
    <submittedName>
        <fullName evidence="2">Uncharacterized protein</fullName>
    </submittedName>
</protein>
<evidence type="ECO:0000313" key="2">
    <source>
        <dbReference type="EMBL" id="KAG1894980.1"/>
    </source>
</evidence>
<evidence type="ECO:0000256" key="1">
    <source>
        <dbReference type="SAM" id="MobiDB-lite"/>
    </source>
</evidence>
<organism evidence="2 3">
    <name type="scientific">Suillus fuscotomentosus</name>
    <dbReference type="NCBI Taxonomy" id="1912939"/>
    <lineage>
        <taxon>Eukaryota</taxon>
        <taxon>Fungi</taxon>
        <taxon>Dikarya</taxon>
        <taxon>Basidiomycota</taxon>
        <taxon>Agaricomycotina</taxon>
        <taxon>Agaricomycetes</taxon>
        <taxon>Agaricomycetidae</taxon>
        <taxon>Boletales</taxon>
        <taxon>Suillineae</taxon>
        <taxon>Suillaceae</taxon>
        <taxon>Suillus</taxon>
    </lineage>
</organism>
<sequence length="327" mass="37118">MERKAKQRFVLYWFDADNAPVLMQWVMHCPYFPQYQLSGDPALVASLGDNILKIDVFEERFMRWIPSALTYPFTLDSRCHIFVRHHGVTDCSDFDDLFKSSKLVAHPTHMRFNMKGERDSLRKTNKQQQASAAASLSDVEIIDDTQLTPKPTLGKRHRLATPPLSPTQLLSDSDNDFDTHLARSMSPTPPLIMSSSSSPVKSMPRVIPAPALRVIPVHIPIYNPAKPRQRWPHGMYTVDMAIGFQQMAIPKLRGFYGQEQLFCLIFGDTPFVKTMYHDNHKAWRKTDLTVLETHKLTGCTEDGLLANYLAARCAALCLGSKKRSGQK</sequence>
<reference evidence="2" key="1">
    <citation type="journal article" date="2020" name="New Phytol.">
        <title>Comparative genomics reveals dynamic genome evolution in host specialist ectomycorrhizal fungi.</title>
        <authorList>
            <person name="Lofgren L.A."/>
            <person name="Nguyen N.H."/>
            <person name="Vilgalys R."/>
            <person name="Ruytinx J."/>
            <person name="Liao H.L."/>
            <person name="Branco S."/>
            <person name="Kuo A."/>
            <person name="LaButti K."/>
            <person name="Lipzen A."/>
            <person name="Andreopoulos W."/>
            <person name="Pangilinan J."/>
            <person name="Riley R."/>
            <person name="Hundley H."/>
            <person name="Na H."/>
            <person name="Barry K."/>
            <person name="Grigoriev I.V."/>
            <person name="Stajich J.E."/>
            <person name="Kennedy P.G."/>
        </authorList>
    </citation>
    <scope>NUCLEOTIDE SEQUENCE</scope>
    <source>
        <strain evidence="2">FC203</strain>
    </source>
</reference>
<comment type="caution">
    <text evidence="2">The sequence shown here is derived from an EMBL/GenBank/DDBJ whole genome shotgun (WGS) entry which is preliminary data.</text>
</comment>
<name>A0AAD4DW62_9AGAM</name>
<gene>
    <name evidence="2" type="ORF">F5891DRAFT_1194646</name>
</gene>
<feature type="region of interest" description="Disordered" evidence="1">
    <location>
        <begin position="147"/>
        <end position="173"/>
    </location>
</feature>
<proteinExistence type="predicted"/>
<accession>A0AAD4DW62</accession>
<dbReference type="Proteomes" id="UP001195769">
    <property type="component" value="Unassembled WGS sequence"/>
</dbReference>
<evidence type="ECO:0000313" key="3">
    <source>
        <dbReference type="Proteomes" id="UP001195769"/>
    </source>
</evidence>